<accession>A0A085ZQU6</accession>
<keyword evidence="10" id="KW-1185">Reference proteome</keyword>
<organism evidence="9 10">
    <name type="scientific">Flavobacterium reichenbachii</name>
    <dbReference type="NCBI Taxonomy" id="362418"/>
    <lineage>
        <taxon>Bacteria</taxon>
        <taxon>Pseudomonadati</taxon>
        <taxon>Bacteroidota</taxon>
        <taxon>Flavobacteriia</taxon>
        <taxon>Flavobacteriales</taxon>
        <taxon>Flavobacteriaceae</taxon>
        <taxon>Flavobacterium</taxon>
    </lineage>
</organism>
<dbReference type="GO" id="GO:1990281">
    <property type="term" value="C:efflux pump complex"/>
    <property type="evidence" value="ECO:0007669"/>
    <property type="project" value="TreeGrafter"/>
</dbReference>
<evidence type="ECO:0000313" key="10">
    <source>
        <dbReference type="Proteomes" id="UP000028715"/>
    </source>
</evidence>
<sequence length="483" mass="53960">MKINKYNSLVFAMLFGFGFSGQAQTKKWTLEECVRYAMENNITIKNTELDIKNAAIDKKAAFGNFLPAVNANASHSWNIGLNQNITTGLLENQTTQYSSIGASVGVDIYKGLQNQNTLRKANLSIVASKYQLLKMQEDIGLNVANAFLQILFNKENLKVKLEQLSIDEKRLARSEEMVNAGTIPRGDLYDLKATAATDKQNIIVAENNLLISKLSLAQLLQLKEFADFDVIDDTNAKDENNIMAQNPVDIYNKAKEIRTELKLAQTNLEIAEKNVAIAKGAYQPTLSAFYNFNTRASYSDIVTGSTLNSANPSTQIGYVQGTNQPVVRDNYSSVLGNAAPIFDQFDDNKGQSFGFQLSVPIFNGFSVRNNVERSKVSLEKSKIDLEQKSLDLQRNVYTAFTDAKGALNTYESSTVTLEARQQAYNYAKEKYDVGLMNSFDFTQAQTLLTNAQSDVIRTKYDYIFKIKILEFYFGIPIIPIITN</sequence>
<dbReference type="OrthoDB" id="9811587at2"/>
<protein>
    <submittedName>
        <fullName evidence="9">Transporter</fullName>
    </submittedName>
</protein>
<keyword evidence="3" id="KW-0813">Transport</keyword>
<feature type="signal peptide" evidence="8">
    <location>
        <begin position="1"/>
        <end position="23"/>
    </location>
</feature>
<evidence type="ECO:0000256" key="8">
    <source>
        <dbReference type="SAM" id="SignalP"/>
    </source>
</evidence>
<dbReference type="GO" id="GO:0015288">
    <property type="term" value="F:porin activity"/>
    <property type="evidence" value="ECO:0007669"/>
    <property type="project" value="TreeGrafter"/>
</dbReference>
<keyword evidence="6" id="KW-0472">Membrane</keyword>
<evidence type="ECO:0000256" key="7">
    <source>
        <dbReference type="ARBA" id="ARBA00023237"/>
    </source>
</evidence>
<comment type="similarity">
    <text evidence="2">Belongs to the outer membrane factor (OMF) (TC 1.B.17) family.</text>
</comment>
<dbReference type="PANTHER" id="PTHR30026:SF20">
    <property type="entry name" value="OUTER MEMBRANE PROTEIN TOLC"/>
    <property type="match status" value="1"/>
</dbReference>
<evidence type="ECO:0000256" key="6">
    <source>
        <dbReference type="ARBA" id="ARBA00023136"/>
    </source>
</evidence>
<evidence type="ECO:0000256" key="4">
    <source>
        <dbReference type="ARBA" id="ARBA00022452"/>
    </source>
</evidence>
<keyword evidence="7" id="KW-0998">Cell outer membrane</keyword>
<dbReference type="InterPro" id="IPR003423">
    <property type="entry name" value="OMP_efflux"/>
</dbReference>
<evidence type="ECO:0000313" key="9">
    <source>
        <dbReference type="EMBL" id="KFF06810.1"/>
    </source>
</evidence>
<evidence type="ECO:0000256" key="5">
    <source>
        <dbReference type="ARBA" id="ARBA00022692"/>
    </source>
</evidence>
<keyword evidence="4" id="KW-1134">Transmembrane beta strand</keyword>
<evidence type="ECO:0000256" key="1">
    <source>
        <dbReference type="ARBA" id="ARBA00004442"/>
    </source>
</evidence>
<comment type="subcellular location">
    <subcellularLocation>
        <location evidence="1">Cell outer membrane</location>
    </subcellularLocation>
</comment>
<evidence type="ECO:0000256" key="3">
    <source>
        <dbReference type="ARBA" id="ARBA00022448"/>
    </source>
</evidence>
<keyword evidence="8" id="KW-0732">Signal</keyword>
<dbReference type="Pfam" id="PF02321">
    <property type="entry name" value="OEP"/>
    <property type="match status" value="2"/>
</dbReference>
<name>A0A085ZQU6_9FLAO</name>
<dbReference type="eggNOG" id="COG1538">
    <property type="taxonomic scope" value="Bacteria"/>
</dbReference>
<dbReference type="STRING" id="362418.IW19_15415"/>
<dbReference type="Gene3D" id="1.20.1600.10">
    <property type="entry name" value="Outer membrane efflux proteins (OEP)"/>
    <property type="match status" value="1"/>
</dbReference>
<reference evidence="9 10" key="1">
    <citation type="submission" date="2014-07" db="EMBL/GenBank/DDBJ databases">
        <title>Genome of Flavobacterium reichenbachii LMG 25512.</title>
        <authorList>
            <person name="Stropko S.J."/>
            <person name="Pipes S.E."/>
            <person name="Newman J.D."/>
        </authorList>
    </citation>
    <scope>NUCLEOTIDE SEQUENCE [LARGE SCALE GENOMIC DNA]</scope>
    <source>
        <strain evidence="9 10">LMG 25512</strain>
    </source>
</reference>
<dbReference type="AlphaFoldDB" id="A0A085ZQU6"/>
<evidence type="ECO:0000256" key="2">
    <source>
        <dbReference type="ARBA" id="ARBA00007613"/>
    </source>
</evidence>
<dbReference type="GO" id="GO:0015562">
    <property type="term" value="F:efflux transmembrane transporter activity"/>
    <property type="evidence" value="ECO:0007669"/>
    <property type="project" value="InterPro"/>
</dbReference>
<dbReference type="GO" id="GO:0009279">
    <property type="term" value="C:cell outer membrane"/>
    <property type="evidence" value="ECO:0007669"/>
    <property type="project" value="UniProtKB-SubCell"/>
</dbReference>
<keyword evidence="5" id="KW-0812">Transmembrane</keyword>
<proteinExistence type="inferred from homology"/>
<comment type="caution">
    <text evidence="9">The sequence shown here is derived from an EMBL/GenBank/DDBJ whole genome shotgun (WGS) entry which is preliminary data.</text>
</comment>
<dbReference type="InterPro" id="IPR051906">
    <property type="entry name" value="TolC-like"/>
</dbReference>
<dbReference type="RefSeq" id="WP_035685663.1">
    <property type="nucleotide sequence ID" value="NZ_JPRL01000001.1"/>
</dbReference>
<feature type="chain" id="PRO_5001801506" evidence="8">
    <location>
        <begin position="24"/>
        <end position="483"/>
    </location>
</feature>
<dbReference type="SUPFAM" id="SSF56954">
    <property type="entry name" value="Outer membrane efflux proteins (OEP)"/>
    <property type="match status" value="1"/>
</dbReference>
<gene>
    <name evidence="9" type="ORF">IW19_15415</name>
</gene>
<dbReference type="EMBL" id="JPRL01000001">
    <property type="protein sequence ID" value="KFF06810.1"/>
    <property type="molecule type" value="Genomic_DNA"/>
</dbReference>
<dbReference type="Proteomes" id="UP000028715">
    <property type="component" value="Unassembled WGS sequence"/>
</dbReference>
<dbReference type="PANTHER" id="PTHR30026">
    <property type="entry name" value="OUTER MEMBRANE PROTEIN TOLC"/>
    <property type="match status" value="1"/>
</dbReference>